<evidence type="ECO:0000313" key="4">
    <source>
        <dbReference type="EMBL" id="KAJ6224331.1"/>
    </source>
</evidence>
<dbReference type="SMART" id="SM00338">
    <property type="entry name" value="BRLZ"/>
    <property type="match status" value="1"/>
</dbReference>
<proteinExistence type="predicted"/>
<evidence type="ECO:0000313" key="5">
    <source>
        <dbReference type="Proteomes" id="UP001142055"/>
    </source>
</evidence>
<accession>A0A9Q0RS10</accession>
<feature type="compositionally biased region" description="Low complexity" evidence="2">
    <location>
        <begin position="59"/>
        <end position="68"/>
    </location>
</feature>
<dbReference type="PROSITE" id="PS00036">
    <property type="entry name" value="BZIP_BASIC"/>
    <property type="match status" value="1"/>
</dbReference>
<feature type="domain" description="BZIP" evidence="3">
    <location>
        <begin position="78"/>
        <end position="135"/>
    </location>
</feature>
<evidence type="ECO:0000256" key="2">
    <source>
        <dbReference type="SAM" id="MobiDB-lite"/>
    </source>
</evidence>
<feature type="coiled-coil region" evidence="1">
    <location>
        <begin position="90"/>
        <end position="131"/>
    </location>
</feature>
<dbReference type="AlphaFoldDB" id="A0A9Q0RS10"/>
<dbReference type="GO" id="GO:0003700">
    <property type="term" value="F:DNA-binding transcription factor activity"/>
    <property type="evidence" value="ECO:0007669"/>
    <property type="project" value="InterPro"/>
</dbReference>
<keyword evidence="1" id="KW-0175">Coiled coil</keyword>
<keyword evidence="5" id="KW-1185">Reference proteome</keyword>
<dbReference type="Proteomes" id="UP001142055">
    <property type="component" value="Chromosome 1"/>
</dbReference>
<dbReference type="Pfam" id="PF00170">
    <property type="entry name" value="bZIP_1"/>
    <property type="match status" value="1"/>
</dbReference>
<name>A0A9Q0RS10_BLOTA</name>
<dbReference type="InterPro" id="IPR046347">
    <property type="entry name" value="bZIP_sf"/>
</dbReference>
<evidence type="ECO:0000259" key="3">
    <source>
        <dbReference type="PROSITE" id="PS50217"/>
    </source>
</evidence>
<dbReference type="EMBL" id="JAPWDV010000001">
    <property type="protein sequence ID" value="KAJ6224331.1"/>
    <property type="molecule type" value="Genomic_DNA"/>
</dbReference>
<feature type="region of interest" description="Disordered" evidence="2">
    <location>
        <begin position="145"/>
        <end position="166"/>
    </location>
</feature>
<reference evidence="4" key="1">
    <citation type="submission" date="2022-12" db="EMBL/GenBank/DDBJ databases">
        <title>Genome assemblies of Blomia tropicalis.</title>
        <authorList>
            <person name="Cui Y."/>
        </authorList>
    </citation>
    <scope>NUCLEOTIDE SEQUENCE</scope>
    <source>
        <tissue evidence="4">Adult mites</tissue>
    </source>
</reference>
<comment type="caution">
    <text evidence="4">The sequence shown here is derived from an EMBL/GenBank/DDBJ whole genome shotgun (WGS) entry which is preliminary data.</text>
</comment>
<feature type="compositionally biased region" description="Polar residues" evidence="2">
    <location>
        <begin position="145"/>
        <end position="154"/>
    </location>
</feature>
<evidence type="ECO:0000256" key="1">
    <source>
        <dbReference type="SAM" id="Coils"/>
    </source>
</evidence>
<sequence>MTAYLNINYPMSGQLSSQHLPSGVKGTTLSPSFMNDQALIYRDDANSICDFRSSNTEISSVASSPSSSNDQFSKMDIRRLKNRESAARSRQKIKDKLAYLEKSKVRLEERNDSLINEKFLLMNEIESLENKVISISLENSIQMKGSLSPVSDSDSGCEKESDILEI</sequence>
<dbReference type="CDD" id="cd14686">
    <property type="entry name" value="bZIP"/>
    <property type="match status" value="1"/>
</dbReference>
<dbReference type="Gene3D" id="1.20.5.170">
    <property type="match status" value="1"/>
</dbReference>
<protein>
    <recommendedName>
        <fullName evidence="3">BZIP domain-containing protein</fullName>
    </recommendedName>
</protein>
<dbReference type="SUPFAM" id="SSF57959">
    <property type="entry name" value="Leucine zipper domain"/>
    <property type="match status" value="1"/>
</dbReference>
<gene>
    <name evidence="4" type="ORF">RDWZM_002876</name>
</gene>
<dbReference type="InterPro" id="IPR004827">
    <property type="entry name" value="bZIP"/>
</dbReference>
<organism evidence="4 5">
    <name type="scientific">Blomia tropicalis</name>
    <name type="common">Mite</name>
    <dbReference type="NCBI Taxonomy" id="40697"/>
    <lineage>
        <taxon>Eukaryota</taxon>
        <taxon>Metazoa</taxon>
        <taxon>Ecdysozoa</taxon>
        <taxon>Arthropoda</taxon>
        <taxon>Chelicerata</taxon>
        <taxon>Arachnida</taxon>
        <taxon>Acari</taxon>
        <taxon>Acariformes</taxon>
        <taxon>Sarcoptiformes</taxon>
        <taxon>Astigmata</taxon>
        <taxon>Glycyphagoidea</taxon>
        <taxon>Echimyopodidae</taxon>
        <taxon>Blomia</taxon>
    </lineage>
</organism>
<feature type="compositionally biased region" description="Basic and acidic residues" evidence="2">
    <location>
        <begin position="156"/>
        <end position="166"/>
    </location>
</feature>
<feature type="region of interest" description="Disordered" evidence="2">
    <location>
        <begin position="58"/>
        <end position="87"/>
    </location>
</feature>
<dbReference type="PROSITE" id="PS50217">
    <property type="entry name" value="BZIP"/>
    <property type="match status" value="1"/>
</dbReference>
<feature type="compositionally biased region" description="Basic and acidic residues" evidence="2">
    <location>
        <begin position="73"/>
        <end position="87"/>
    </location>
</feature>